<gene>
    <name evidence="1" type="ORF">CJ231_08720</name>
</gene>
<dbReference type="Proteomes" id="UP000235564">
    <property type="component" value="Unassembled WGS sequence"/>
</dbReference>
<dbReference type="AlphaFoldDB" id="A0A2N6QPK4"/>
<dbReference type="RefSeq" id="WP_102697612.1">
    <property type="nucleotide sequence ID" value="NZ_PNGJ01000007.1"/>
</dbReference>
<dbReference type="EMBL" id="PNGJ01000007">
    <property type="protein sequence ID" value="PMC23619.1"/>
    <property type="molecule type" value="Genomic_DNA"/>
</dbReference>
<name>A0A2N6QPK4_9BACT</name>
<sequence>MDTLVAHFLIGGDEHGFMHDSTDDRPDICPICKNRIKDVPNPNYKLKSRRNMVTTYDHYTIVSEQFREFCLSNGYANIHFTELIKCKGYYIIDVEKVCYLDEKRGHTQFIRHRNCCGSYDEVIGPSMYVSKENNFLSNDFICRSYYSYGSFYYKLYKIIIGLETKQKMMKANLKGIYYGNIFQ</sequence>
<protein>
    <submittedName>
        <fullName evidence="1">Uncharacterized protein</fullName>
    </submittedName>
</protein>
<organism evidence="1 2">
    <name type="scientific">Hoylesella buccalis</name>
    <dbReference type="NCBI Taxonomy" id="28127"/>
    <lineage>
        <taxon>Bacteria</taxon>
        <taxon>Pseudomonadati</taxon>
        <taxon>Bacteroidota</taxon>
        <taxon>Bacteroidia</taxon>
        <taxon>Bacteroidales</taxon>
        <taxon>Prevotellaceae</taxon>
        <taxon>Hoylesella</taxon>
    </lineage>
</organism>
<evidence type="ECO:0000313" key="2">
    <source>
        <dbReference type="Proteomes" id="UP000235564"/>
    </source>
</evidence>
<proteinExistence type="predicted"/>
<accession>A0A2N6QPK4</accession>
<evidence type="ECO:0000313" key="1">
    <source>
        <dbReference type="EMBL" id="PMC23619.1"/>
    </source>
</evidence>
<dbReference type="OrthoDB" id="2080324at2"/>
<reference evidence="1 2" key="1">
    <citation type="submission" date="2017-09" db="EMBL/GenBank/DDBJ databases">
        <title>Bacterial strain isolated from the female urinary microbiota.</title>
        <authorList>
            <person name="Thomas-White K."/>
            <person name="Kumar N."/>
            <person name="Forster S."/>
            <person name="Putonti C."/>
            <person name="Lawley T."/>
            <person name="Wolfe A.J."/>
        </authorList>
    </citation>
    <scope>NUCLEOTIDE SEQUENCE [LARGE SCALE GENOMIC DNA]</scope>
    <source>
        <strain evidence="1 2">UMB0536</strain>
    </source>
</reference>
<comment type="caution">
    <text evidence="1">The sequence shown here is derived from an EMBL/GenBank/DDBJ whole genome shotgun (WGS) entry which is preliminary data.</text>
</comment>